<dbReference type="InterPro" id="IPR036872">
    <property type="entry name" value="CH_dom_sf"/>
</dbReference>
<evidence type="ECO:0000313" key="7">
    <source>
        <dbReference type="EMBL" id="KAA0177939.1"/>
    </source>
</evidence>
<dbReference type="GO" id="GO:0005930">
    <property type="term" value="C:axoneme"/>
    <property type="evidence" value="ECO:0007669"/>
    <property type="project" value="TreeGrafter"/>
</dbReference>
<feature type="compositionally biased region" description="Low complexity" evidence="2">
    <location>
        <begin position="161"/>
        <end position="190"/>
    </location>
</feature>
<evidence type="ECO:0000256" key="2">
    <source>
        <dbReference type="SAM" id="MobiDB-lite"/>
    </source>
</evidence>
<feature type="region of interest" description="Disordered" evidence="2">
    <location>
        <begin position="122"/>
        <end position="190"/>
    </location>
</feature>
<dbReference type="EMBL" id="VLTM01000012">
    <property type="protein sequence ID" value="KAA0165525.1"/>
    <property type="molecule type" value="Genomic_DNA"/>
</dbReference>
<keyword evidence="9" id="KW-1185">Reference proteome</keyword>
<organism evidence="6 10">
    <name type="scientific">Cafeteria roenbergensis</name>
    <name type="common">Marine flagellate</name>
    <dbReference type="NCBI Taxonomy" id="33653"/>
    <lineage>
        <taxon>Eukaryota</taxon>
        <taxon>Sar</taxon>
        <taxon>Stramenopiles</taxon>
        <taxon>Bigyra</taxon>
        <taxon>Opalozoa</taxon>
        <taxon>Bicosoecida</taxon>
        <taxon>Cafeteriaceae</taxon>
        <taxon>Cafeteria</taxon>
    </lineage>
</organism>
<dbReference type="EMBL" id="VLTO01000002">
    <property type="protein sequence ID" value="KAA0177939.1"/>
    <property type="molecule type" value="Genomic_DNA"/>
</dbReference>
<dbReference type="PANTHER" id="PTHR12509">
    <property type="entry name" value="SPERMATOGENESIS-ASSOCIATED 4-RELATED"/>
    <property type="match status" value="1"/>
</dbReference>
<protein>
    <recommendedName>
        <fullName evidence="3">Calponin-homology (CH) domain-containing protein</fullName>
    </recommendedName>
</protein>
<evidence type="ECO:0000313" key="4">
    <source>
        <dbReference type="EMBL" id="KAA0157631.1"/>
    </source>
</evidence>
<dbReference type="GO" id="GO:0051493">
    <property type="term" value="P:regulation of cytoskeleton organization"/>
    <property type="evidence" value="ECO:0007669"/>
    <property type="project" value="TreeGrafter"/>
</dbReference>
<sequence length="243" mass="26322">MASSVPRLSDDDQKQAVYSWLDSIPLSRPKRNCTRDFSDGVMMAEVIQHYFPKLVQLHNYSAANSTKQKMYNWSTLSQKVLRRMKFELTPAEIEAVVNCTPDVVEHVLMRLQACISDIKARRSTRSSGGGSASRGLGASGGSSAFGGAAARSAAEEDHGYPSESPAAAGAFPSSSAPHSAASSGAGPAETAALVHKEQRIQELLETNEYLELKIRKLEQLVRLKDNRIATLQAKLASQREGMA</sequence>
<dbReference type="SUPFAM" id="SSF47576">
    <property type="entry name" value="Calponin-homology domain, CH-domain"/>
    <property type="match status" value="1"/>
</dbReference>
<dbReference type="AlphaFoldDB" id="A0A5A8E7N2"/>
<dbReference type="EMBL" id="VLTL01000003">
    <property type="protein sequence ID" value="KAA0172050.1"/>
    <property type="molecule type" value="Genomic_DNA"/>
</dbReference>
<dbReference type="Proteomes" id="UP000325113">
    <property type="component" value="Unassembled WGS sequence"/>
</dbReference>
<dbReference type="InterPro" id="IPR010441">
    <property type="entry name" value="CH_2"/>
</dbReference>
<proteinExistence type="predicted"/>
<dbReference type="Pfam" id="PF06294">
    <property type="entry name" value="CH_2"/>
    <property type="match status" value="1"/>
</dbReference>
<reference evidence="8 9" key="1">
    <citation type="submission" date="2019-07" db="EMBL/GenBank/DDBJ databases">
        <title>Genomes of Cafeteria roenbergensis.</title>
        <authorList>
            <person name="Fischer M.G."/>
            <person name="Hackl T."/>
            <person name="Roman M."/>
        </authorList>
    </citation>
    <scope>NUCLEOTIDE SEQUENCE [LARGE SCALE GENOMIC DNA]</scope>
    <source>
        <strain evidence="4 9">BVI</strain>
        <strain evidence="5 11">Cflag</strain>
        <strain evidence="7 8">E4-10P</strain>
        <strain evidence="6 10">RCC970-E3</strain>
    </source>
</reference>
<dbReference type="OrthoDB" id="193300at2759"/>
<evidence type="ECO:0000313" key="8">
    <source>
        <dbReference type="Proteomes" id="UP000322899"/>
    </source>
</evidence>
<name>A0A5A8E7N2_CAFRO</name>
<dbReference type="Proteomes" id="UP000322899">
    <property type="component" value="Unassembled WGS sequence"/>
</dbReference>
<dbReference type="InterPro" id="IPR001715">
    <property type="entry name" value="CH_dom"/>
</dbReference>
<dbReference type="Proteomes" id="UP000324907">
    <property type="component" value="Unassembled WGS sequence"/>
</dbReference>
<dbReference type="PANTHER" id="PTHR12509:SF9">
    <property type="entry name" value="SPERM FLAGELLAR PROTEIN 1 ISOFORM X1"/>
    <property type="match status" value="1"/>
</dbReference>
<dbReference type="Proteomes" id="UP000323011">
    <property type="component" value="Unassembled WGS sequence"/>
</dbReference>
<dbReference type="PROSITE" id="PS50021">
    <property type="entry name" value="CH"/>
    <property type="match status" value="1"/>
</dbReference>
<keyword evidence="1" id="KW-0175">Coiled coil</keyword>
<dbReference type="Gene3D" id="1.10.418.10">
    <property type="entry name" value="Calponin-like domain"/>
    <property type="match status" value="1"/>
</dbReference>
<feature type="coiled-coil region" evidence="1">
    <location>
        <begin position="193"/>
        <end position="234"/>
    </location>
</feature>
<feature type="domain" description="Calponin-homology (CH)" evidence="3">
    <location>
        <begin position="11"/>
        <end position="119"/>
    </location>
</feature>
<dbReference type="InterPro" id="IPR052111">
    <property type="entry name" value="Spermatogenesis_Ciliary_MAP"/>
</dbReference>
<evidence type="ECO:0000259" key="3">
    <source>
        <dbReference type="PROSITE" id="PS50021"/>
    </source>
</evidence>
<evidence type="ECO:0000313" key="9">
    <source>
        <dbReference type="Proteomes" id="UP000323011"/>
    </source>
</evidence>
<dbReference type="FunFam" id="1.10.418.10:FF:000059">
    <property type="entry name" value="RIKEN cDNA 6430531B16 gene"/>
    <property type="match status" value="1"/>
</dbReference>
<comment type="caution">
    <text evidence="6">The sequence shown here is derived from an EMBL/GenBank/DDBJ whole genome shotgun (WGS) entry which is preliminary data.</text>
</comment>
<gene>
    <name evidence="7" type="ORF">FNF27_00487</name>
    <name evidence="6" type="ORF">FNF28_00367</name>
    <name evidence="4" type="ORF">FNF29_00207</name>
    <name evidence="5" type="ORF">FNF31_01870</name>
</gene>
<evidence type="ECO:0000313" key="5">
    <source>
        <dbReference type="EMBL" id="KAA0165525.1"/>
    </source>
</evidence>
<evidence type="ECO:0000313" key="10">
    <source>
        <dbReference type="Proteomes" id="UP000324907"/>
    </source>
</evidence>
<evidence type="ECO:0000313" key="11">
    <source>
        <dbReference type="Proteomes" id="UP000325113"/>
    </source>
</evidence>
<dbReference type="OMA" id="KLDNWNT"/>
<evidence type="ECO:0000256" key="1">
    <source>
        <dbReference type="SAM" id="Coils"/>
    </source>
</evidence>
<dbReference type="EMBL" id="VLTN01000001">
    <property type="protein sequence ID" value="KAA0157631.1"/>
    <property type="molecule type" value="Genomic_DNA"/>
</dbReference>
<evidence type="ECO:0000313" key="6">
    <source>
        <dbReference type="EMBL" id="KAA0172050.1"/>
    </source>
</evidence>
<dbReference type="GO" id="GO:0008017">
    <property type="term" value="F:microtubule binding"/>
    <property type="evidence" value="ECO:0007669"/>
    <property type="project" value="TreeGrafter"/>
</dbReference>
<accession>A0A5A8E7N2</accession>
<feature type="compositionally biased region" description="Gly residues" evidence="2">
    <location>
        <begin position="127"/>
        <end position="144"/>
    </location>
</feature>